<accession>A0A372ZLA5</accession>
<name>A0A372ZLA5_9ACTN</name>
<dbReference type="RefSeq" id="WP_117485204.1">
    <property type="nucleotide sequence ID" value="NZ_QVIG01000001.1"/>
</dbReference>
<dbReference type="Proteomes" id="UP000263377">
    <property type="component" value="Unassembled WGS sequence"/>
</dbReference>
<feature type="transmembrane region" description="Helical" evidence="1">
    <location>
        <begin position="144"/>
        <end position="165"/>
    </location>
</feature>
<keyword evidence="1" id="KW-0812">Transmembrane</keyword>
<keyword evidence="3" id="KW-1185">Reference proteome</keyword>
<evidence type="ECO:0008006" key="4">
    <source>
        <dbReference type="Google" id="ProtNLM"/>
    </source>
</evidence>
<evidence type="ECO:0000313" key="2">
    <source>
        <dbReference type="EMBL" id="RGD56658.1"/>
    </source>
</evidence>
<gene>
    <name evidence="2" type="ORF">DR950_01585</name>
</gene>
<comment type="caution">
    <text evidence="2">The sequence shown here is derived from an EMBL/GenBank/DDBJ whole genome shotgun (WGS) entry which is preliminary data.</text>
</comment>
<proteinExistence type="predicted"/>
<feature type="transmembrane region" description="Helical" evidence="1">
    <location>
        <begin position="177"/>
        <end position="197"/>
    </location>
</feature>
<feature type="transmembrane region" description="Helical" evidence="1">
    <location>
        <begin position="203"/>
        <end position="226"/>
    </location>
</feature>
<evidence type="ECO:0000313" key="3">
    <source>
        <dbReference type="Proteomes" id="UP000263377"/>
    </source>
</evidence>
<keyword evidence="1" id="KW-1133">Transmembrane helix</keyword>
<evidence type="ECO:0000256" key="1">
    <source>
        <dbReference type="SAM" id="Phobius"/>
    </source>
</evidence>
<protein>
    <recommendedName>
        <fullName evidence="4">DUF3592 domain-containing protein</fullName>
    </recommendedName>
</protein>
<organism evidence="2 3">
    <name type="scientific">Kitasatospora xanthocidica</name>
    <dbReference type="NCBI Taxonomy" id="83382"/>
    <lineage>
        <taxon>Bacteria</taxon>
        <taxon>Bacillati</taxon>
        <taxon>Actinomycetota</taxon>
        <taxon>Actinomycetes</taxon>
        <taxon>Kitasatosporales</taxon>
        <taxon>Streptomycetaceae</taxon>
        <taxon>Kitasatospora</taxon>
    </lineage>
</organism>
<dbReference type="EMBL" id="QVIG01000001">
    <property type="protein sequence ID" value="RGD56658.1"/>
    <property type="molecule type" value="Genomic_DNA"/>
</dbReference>
<dbReference type="AlphaFoldDB" id="A0A372ZLA5"/>
<keyword evidence="1" id="KW-0472">Membrane</keyword>
<reference evidence="2 3" key="1">
    <citation type="submission" date="2018-08" db="EMBL/GenBank/DDBJ databases">
        <title>Diversity &amp; Physiological Properties of Lignin-Decomposing Actinobacteria from Soil.</title>
        <authorList>
            <person name="Roh S.G."/>
            <person name="Kim S.B."/>
        </authorList>
    </citation>
    <scope>NUCLEOTIDE SEQUENCE [LARGE SCALE GENOMIC DNA]</scope>
    <source>
        <strain evidence="2 3">MMS17-GH009</strain>
    </source>
</reference>
<feature type="transmembrane region" description="Helical" evidence="1">
    <location>
        <begin position="18"/>
        <end position="37"/>
    </location>
</feature>
<sequence>MGKTDGLRGGRGRAAGALLLRGLLALLGLAVVAFGFVRFDAAYDARGAYLDAPACGARATGAGEDCLRSESGRVTRKWADPGNDSTSYGIAVARENGPSDTYPVRESFYDAVDVGSVVELRLWHGRVADIAYQGRRTEPPSTPWLAMTGVALLVGAGTTLLVRGLTGTFQSEGDWRVPLGTAISLFLATGFGGALMLSQHWPWGLAMAVAAAAWLAAAALAVVLALL</sequence>